<dbReference type="InterPro" id="IPR053007">
    <property type="entry name" value="CYP450_monoxygenase_sec-met"/>
</dbReference>
<reference evidence="2" key="2">
    <citation type="submission" date="2023-05" db="EMBL/GenBank/DDBJ databases">
        <authorList>
            <consortium name="Lawrence Berkeley National Laboratory"/>
            <person name="Steindorff A."/>
            <person name="Hensen N."/>
            <person name="Bonometti L."/>
            <person name="Westerberg I."/>
            <person name="Brannstrom I.O."/>
            <person name="Guillou S."/>
            <person name="Cros-Aarteil S."/>
            <person name="Calhoun S."/>
            <person name="Haridas S."/>
            <person name="Kuo A."/>
            <person name="Mondo S."/>
            <person name="Pangilinan J."/>
            <person name="Riley R."/>
            <person name="Labutti K."/>
            <person name="Andreopoulos B."/>
            <person name="Lipzen A."/>
            <person name="Chen C."/>
            <person name="Yanf M."/>
            <person name="Daum C."/>
            <person name="Ng V."/>
            <person name="Clum A."/>
            <person name="Ohm R."/>
            <person name="Martin F."/>
            <person name="Silar P."/>
            <person name="Natvig D."/>
            <person name="Lalanne C."/>
            <person name="Gautier V."/>
            <person name="Ament-Velasquez S.L."/>
            <person name="Kruys A."/>
            <person name="Hutchinson M.I."/>
            <person name="Powell A.J."/>
            <person name="Barry K."/>
            <person name="Miller A.N."/>
            <person name="Grigoriev I.V."/>
            <person name="Debuchy R."/>
            <person name="Gladieux P."/>
            <person name="Thoren M.H."/>
            <person name="Johannesson H."/>
        </authorList>
    </citation>
    <scope>NUCLEOTIDE SEQUENCE</scope>
    <source>
        <strain evidence="2">PSN309</strain>
    </source>
</reference>
<protein>
    <submittedName>
        <fullName evidence="2">Cytochrome P450</fullName>
    </submittedName>
</protein>
<feature type="transmembrane region" description="Helical" evidence="1">
    <location>
        <begin position="6"/>
        <end position="27"/>
    </location>
</feature>
<dbReference type="GO" id="GO:0016705">
    <property type="term" value="F:oxidoreductase activity, acting on paired donors, with incorporation or reduction of molecular oxygen"/>
    <property type="evidence" value="ECO:0007669"/>
    <property type="project" value="InterPro"/>
</dbReference>
<name>A0AAN6WPK3_9PEZI</name>
<sequence length="501" mass="56195">MPYENIILGTAGIAVLAYGIDFLYSYFDDPREPRRITPKIPVPVVGHVLGLLYYGFNYYNILTQNSDPSEEIYSLGVLGFKIYITKTTRLTQLVAKSKTLSFTPFLKVPADAVSSEAFGLFDGALLDKFSTGTKEALAPGPHLDAQNLRMGRQLLIHANEMLASNEAVGLFAWAKHAIVQATAVGLYGAEHPFKNREVEDALWVWEENRPNQMLGIDPLHKARNARDQVFAAFGEYFGRGLPEDVSYLVTKRQELLRQGGISEEDCYKMQATLSNAAYPNTVPTLFWTVYGIYSRPELLKEIRQELWDKVVEKKGDEFILDVAVLQTECLLLLSTYQEVQRTRHSQVAWRMVTEDTTLDRWTLKKGNYLQMPVRPVHESQAVYGPAAGEFDPYRFVPKEEKGRVAPSSFLAWGSAPHLCPARQFASTEILIAAALLILRADLTPVGRDGVWPHAPEVKSGTPTLPRPKRDIQLRVTPREEGRARWSVVIGRSKARISLASG</sequence>
<dbReference type="CDD" id="cd11040">
    <property type="entry name" value="CYP7_CYP8-like"/>
    <property type="match status" value="1"/>
</dbReference>
<dbReference type="GO" id="GO:0004497">
    <property type="term" value="F:monooxygenase activity"/>
    <property type="evidence" value="ECO:0007669"/>
    <property type="project" value="InterPro"/>
</dbReference>
<dbReference type="PANTHER" id="PTHR47582">
    <property type="entry name" value="P450, PUTATIVE (EUROFUNG)-RELATED"/>
    <property type="match status" value="1"/>
</dbReference>
<evidence type="ECO:0000256" key="1">
    <source>
        <dbReference type="SAM" id="Phobius"/>
    </source>
</evidence>
<dbReference type="GO" id="GO:0020037">
    <property type="term" value="F:heme binding"/>
    <property type="evidence" value="ECO:0007669"/>
    <property type="project" value="InterPro"/>
</dbReference>
<evidence type="ECO:0000313" key="2">
    <source>
        <dbReference type="EMBL" id="KAK4185839.1"/>
    </source>
</evidence>
<dbReference type="GO" id="GO:0005506">
    <property type="term" value="F:iron ion binding"/>
    <property type="evidence" value="ECO:0007669"/>
    <property type="project" value="InterPro"/>
</dbReference>
<proteinExistence type="predicted"/>
<dbReference type="SUPFAM" id="SSF48264">
    <property type="entry name" value="Cytochrome P450"/>
    <property type="match status" value="1"/>
</dbReference>
<dbReference type="PANTHER" id="PTHR47582:SF1">
    <property type="entry name" value="P450, PUTATIVE (EUROFUNG)-RELATED"/>
    <property type="match status" value="1"/>
</dbReference>
<evidence type="ECO:0000313" key="3">
    <source>
        <dbReference type="Proteomes" id="UP001302126"/>
    </source>
</evidence>
<reference evidence="2" key="1">
    <citation type="journal article" date="2023" name="Mol. Phylogenet. Evol.">
        <title>Genome-scale phylogeny and comparative genomics of the fungal order Sordariales.</title>
        <authorList>
            <person name="Hensen N."/>
            <person name="Bonometti L."/>
            <person name="Westerberg I."/>
            <person name="Brannstrom I.O."/>
            <person name="Guillou S."/>
            <person name="Cros-Aarteil S."/>
            <person name="Calhoun S."/>
            <person name="Haridas S."/>
            <person name="Kuo A."/>
            <person name="Mondo S."/>
            <person name="Pangilinan J."/>
            <person name="Riley R."/>
            <person name="LaButti K."/>
            <person name="Andreopoulos B."/>
            <person name="Lipzen A."/>
            <person name="Chen C."/>
            <person name="Yan M."/>
            <person name="Daum C."/>
            <person name="Ng V."/>
            <person name="Clum A."/>
            <person name="Steindorff A."/>
            <person name="Ohm R.A."/>
            <person name="Martin F."/>
            <person name="Silar P."/>
            <person name="Natvig D.O."/>
            <person name="Lalanne C."/>
            <person name="Gautier V."/>
            <person name="Ament-Velasquez S.L."/>
            <person name="Kruys A."/>
            <person name="Hutchinson M.I."/>
            <person name="Powell A.J."/>
            <person name="Barry K."/>
            <person name="Miller A.N."/>
            <person name="Grigoriev I.V."/>
            <person name="Debuchy R."/>
            <person name="Gladieux P."/>
            <person name="Hiltunen Thoren M."/>
            <person name="Johannesson H."/>
        </authorList>
    </citation>
    <scope>NUCLEOTIDE SEQUENCE</scope>
    <source>
        <strain evidence="2">PSN309</strain>
    </source>
</reference>
<organism evidence="2 3">
    <name type="scientific">Podospora australis</name>
    <dbReference type="NCBI Taxonomy" id="1536484"/>
    <lineage>
        <taxon>Eukaryota</taxon>
        <taxon>Fungi</taxon>
        <taxon>Dikarya</taxon>
        <taxon>Ascomycota</taxon>
        <taxon>Pezizomycotina</taxon>
        <taxon>Sordariomycetes</taxon>
        <taxon>Sordariomycetidae</taxon>
        <taxon>Sordariales</taxon>
        <taxon>Podosporaceae</taxon>
        <taxon>Podospora</taxon>
    </lineage>
</organism>
<dbReference type="AlphaFoldDB" id="A0AAN6WPK3"/>
<gene>
    <name evidence="2" type="ORF">QBC35DRAFT_502787</name>
</gene>
<comment type="caution">
    <text evidence="2">The sequence shown here is derived from an EMBL/GenBank/DDBJ whole genome shotgun (WGS) entry which is preliminary data.</text>
</comment>
<accession>A0AAN6WPK3</accession>
<keyword evidence="1" id="KW-1133">Transmembrane helix</keyword>
<feature type="transmembrane region" description="Helical" evidence="1">
    <location>
        <begin position="39"/>
        <end position="56"/>
    </location>
</feature>
<dbReference type="InterPro" id="IPR001128">
    <property type="entry name" value="Cyt_P450"/>
</dbReference>
<dbReference type="Pfam" id="PF00067">
    <property type="entry name" value="p450"/>
    <property type="match status" value="1"/>
</dbReference>
<keyword evidence="3" id="KW-1185">Reference proteome</keyword>
<keyword evidence="1" id="KW-0812">Transmembrane</keyword>
<keyword evidence="1" id="KW-0472">Membrane</keyword>
<dbReference type="Gene3D" id="1.10.630.10">
    <property type="entry name" value="Cytochrome P450"/>
    <property type="match status" value="1"/>
</dbReference>
<dbReference type="Proteomes" id="UP001302126">
    <property type="component" value="Unassembled WGS sequence"/>
</dbReference>
<dbReference type="EMBL" id="MU864438">
    <property type="protein sequence ID" value="KAK4185839.1"/>
    <property type="molecule type" value="Genomic_DNA"/>
</dbReference>
<dbReference type="InterPro" id="IPR036396">
    <property type="entry name" value="Cyt_P450_sf"/>
</dbReference>